<evidence type="ECO:0008006" key="3">
    <source>
        <dbReference type="Google" id="ProtNLM"/>
    </source>
</evidence>
<protein>
    <recommendedName>
        <fullName evidence="3">Methionine aminopeptidase</fullName>
    </recommendedName>
</protein>
<sequence>MSEPEEWYFNMTTGRAEHGKLSPLDQRMGPYASEQEALAAWKIAAQRNKAWEEENKKWKSAWNPLPEESEK</sequence>
<name>A0A261EVV6_9BIFI</name>
<dbReference type="RefSeq" id="WP_094722203.1">
    <property type="nucleotide sequence ID" value="NZ_MWWS01000002.1"/>
</dbReference>
<organism evidence="1 2">
    <name type="scientific">Bombiscardovia coagulans</name>
    <dbReference type="NCBI Taxonomy" id="686666"/>
    <lineage>
        <taxon>Bacteria</taxon>
        <taxon>Bacillati</taxon>
        <taxon>Actinomycetota</taxon>
        <taxon>Actinomycetes</taxon>
        <taxon>Bifidobacteriales</taxon>
        <taxon>Bifidobacteriaceae</taxon>
        <taxon>Bombiscardovia</taxon>
    </lineage>
</organism>
<proteinExistence type="predicted"/>
<gene>
    <name evidence="1" type="ORF">BOCO_0151</name>
</gene>
<comment type="caution">
    <text evidence="1">The sequence shown here is derived from an EMBL/GenBank/DDBJ whole genome shotgun (WGS) entry which is preliminary data.</text>
</comment>
<dbReference type="OrthoDB" id="3268477at2"/>
<dbReference type="EMBL" id="MWWS01000002">
    <property type="protein sequence ID" value="OZG50965.1"/>
    <property type="molecule type" value="Genomic_DNA"/>
</dbReference>
<reference evidence="1 2" key="1">
    <citation type="journal article" date="2017" name="BMC Genomics">
        <title>Comparative genomic and phylogenomic analyses of the Bifidobacteriaceae family.</title>
        <authorList>
            <person name="Lugli G.A."/>
            <person name="Milani C."/>
            <person name="Turroni F."/>
            <person name="Duranti S."/>
            <person name="Mancabelli L."/>
            <person name="Mangifesta M."/>
            <person name="Ferrario C."/>
            <person name="Modesto M."/>
            <person name="Mattarelli P."/>
            <person name="Jiri K."/>
            <person name="van Sinderen D."/>
            <person name="Ventura M."/>
        </authorList>
    </citation>
    <scope>NUCLEOTIDE SEQUENCE [LARGE SCALE GENOMIC DNA]</scope>
    <source>
        <strain evidence="1 2">DSM 22924</strain>
    </source>
</reference>
<dbReference type="Proteomes" id="UP000216004">
    <property type="component" value="Unassembled WGS sequence"/>
</dbReference>
<evidence type="ECO:0000313" key="1">
    <source>
        <dbReference type="EMBL" id="OZG50965.1"/>
    </source>
</evidence>
<dbReference type="AlphaFoldDB" id="A0A261EVV6"/>
<evidence type="ECO:0000313" key="2">
    <source>
        <dbReference type="Proteomes" id="UP000216004"/>
    </source>
</evidence>
<accession>A0A261EVV6</accession>
<keyword evidence="2" id="KW-1185">Reference proteome</keyword>